<feature type="domain" description="Cyclic nucleotide-binding" evidence="10">
    <location>
        <begin position="183"/>
        <end position="303"/>
    </location>
</feature>
<dbReference type="Pfam" id="PF00027">
    <property type="entry name" value="cNMP_binding"/>
    <property type="match status" value="2"/>
</dbReference>
<dbReference type="EMBL" id="JASJQH010000265">
    <property type="protein sequence ID" value="KAK9765469.1"/>
    <property type="molecule type" value="Genomic_DNA"/>
</dbReference>
<evidence type="ECO:0000256" key="6">
    <source>
        <dbReference type="ARBA" id="ARBA00022741"/>
    </source>
</evidence>
<feature type="region of interest" description="Disordered" evidence="9">
    <location>
        <begin position="122"/>
        <end position="157"/>
    </location>
</feature>
<evidence type="ECO:0000256" key="5">
    <source>
        <dbReference type="ARBA" id="ARBA00022737"/>
    </source>
</evidence>
<dbReference type="InterPro" id="IPR050503">
    <property type="entry name" value="cAMP-dep_PK_reg_su-like"/>
</dbReference>
<dbReference type="InterPro" id="IPR018488">
    <property type="entry name" value="cNMP-bd_CS"/>
</dbReference>
<dbReference type="Pfam" id="PF02197">
    <property type="entry name" value="RIIa"/>
    <property type="match status" value="1"/>
</dbReference>
<dbReference type="Gene3D" id="1.20.890.10">
    <property type="entry name" value="cAMP-dependent protein kinase regulatory subunit, dimerization-anchoring domain"/>
    <property type="match status" value="1"/>
</dbReference>
<dbReference type="InterPro" id="IPR000595">
    <property type="entry name" value="cNMP-bd_dom"/>
</dbReference>
<comment type="subunit">
    <text evidence="8">Tetramer, composed of 2 regulatory (R) and 2 catalytic (C) subunits. In the presence of cAMP it dissociates into 2 active monomeric C subunits and an R dimer.</text>
</comment>
<evidence type="ECO:0000256" key="4">
    <source>
        <dbReference type="ARBA" id="ARBA00022566"/>
    </source>
</evidence>
<dbReference type="InterPro" id="IPR012198">
    <property type="entry name" value="cAMP_dep_PK_reg_su"/>
</dbReference>
<dbReference type="SUPFAM" id="SSF47391">
    <property type="entry name" value="Dimerization-anchoring domain of cAMP-dependent PK regulatory subunit"/>
    <property type="match status" value="1"/>
</dbReference>
<dbReference type="PANTHER" id="PTHR11635:SF152">
    <property type="entry name" value="CAMP-DEPENDENT PROTEIN KINASE TYPE I REGULATORY SUBUNIT-RELATED"/>
    <property type="match status" value="1"/>
</dbReference>
<evidence type="ECO:0000313" key="12">
    <source>
        <dbReference type="Proteomes" id="UP001479436"/>
    </source>
</evidence>
<reference evidence="11 12" key="1">
    <citation type="submission" date="2023-04" db="EMBL/GenBank/DDBJ databases">
        <title>Genome of Basidiobolus ranarum AG-B5.</title>
        <authorList>
            <person name="Stajich J.E."/>
            <person name="Carter-House D."/>
            <person name="Gryganskyi A."/>
        </authorList>
    </citation>
    <scope>NUCLEOTIDE SEQUENCE [LARGE SCALE GENOMIC DNA]</scope>
    <source>
        <strain evidence="11 12">AG-B5</strain>
    </source>
</reference>
<dbReference type="PROSITE" id="PS00888">
    <property type="entry name" value="CNMP_BINDING_1"/>
    <property type="match status" value="1"/>
</dbReference>
<keyword evidence="6 8" id="KW-0547">Nucleotide-binding</keyword>
<gene>
    <name evidence="11" type="ORF">K7432_006180</name>
</gene>
<dbReference type="InterPro" id="IPR014710">
    <property type="entry name" value="RmlC-like_jellyroll"/>
</dbReference>
<keyword evidence="7 8" id="KW-0114">cAMP</keyword>
<name>A0ABR2WVB1_9FUNG</name>
<dbReference type="PROSITE" id="PS50042">
    <property type="entry name" value="CNMP_BINDING_3"/>
    <property type="match status" value="2"/>
</dbReference>
<sequence length="428" mass="47903">MSSNDNLDQTPNGFADIIQNLHEKVVEAQPKDLYQFCADYFQHKLQEQRAELLSLAVETSDWHQVSQSLFLNDSMTDSAELLTVPTEVDGMLDESDEEAFVSGQESPSSALYPHTVHSDIEDELEDELGGLPPMPPSRSRGRRTSVSAESMAPTGDNDYEKVVIEKTPEQRHQIENSIAKNFLFNNLDEESHRDVVNAMSERKVPKGEVVIQQGGIGDYFYVVDSGSFDCFVSKNGDEPQKVTDYVPGGSFGELALMYNAPRAATIVATSDSVLWALDRVTFRRMLMERTNSKRRMFESFLEEVPLLVSLEPYERYKIADALEPLSFEDGEVVIRQGDVGQNFFIIESGEAAVSKDDVDDVFPTLKKGDYFGELALLNDKPRAATITAKGRLKVVTLGKKAFVRLLGPVVEIIRRNTANYKVISRHVE</sequence>
<dbReference type="SMART" id="SM00100">
    <property type="entry name" value="cNMP"/>
    <property type="match status" value="2"/>
</dbReference>
<keyword evidence="12" id="KW-1185">Reference proteome</keyword>
<comment type="caution">
    <text evidence="11">The sequence shown here is derived from an EMBL/GenBank/DDBJ whole genome shotgun (WGS) entry which is preliminary data.</text>
</comment>
<evidence type="ECO:0000256" key="1">
    <source>
        <dbReference type="ARBA" id="ARBA00005753"/>
    </source>
</evidence>
<evidence type="ECO:0000313" key="11">
    <source>
        <dbReference type="EMBL" id="KAK9765469.1"/>
    </source>
</evidence>
<proteinExistence type="inferred from homology"/>
<dbReference type="SUPFAM" id="SSF51206">
    <property type="entry name" value="cAMP-binding domain-like"/>
    <property type="match status" value="2"/>
</dbReference>
<evidence type="ECO:0000259" key="10">
    <source>
        <dbReference type="PROSITE" id="PS50042"/>
    </source>
</evidence>
<dbReference type="CDD" id="cd12098">
    <property type="entry name" value="DD_R_ScPKA-like"/>
    <property type="match status" value="1"/>
</dbReference>
<feature type="domain" description="Cyclic nucleotide-binding" evidence="10">
    <location>
        <begin position="306"/>
        <end position="420"/>
    </location>
</feature>
<dbReference type="InterPro" id="IPR018490">
    <property type="entry name" value="cNMP-bd_dom_sf"/>
</dbReference>
<dbReference type="PRINTS" id="PR00103">
    <property type="entry name" value="CAMPKINASE"/>
</dbReference>
<dbReference type="Proteomes" id="UP001479436">
    <property type="component" value="Unassembled WGS sequence"/>
</dbReference>
<keyword evidence="5" id="KW-0677">Repeat</keyword>
<dbReference type="Gene3D" id="2.60.120.10">
    <property type="entry name" value="Jelly Rolls"/>
    <property type="match status" value="2"/>
</dbReference>
<organism evidence="11 12">
    <name type="scientific">Basidiobolus ranarum</name>
    <dbReference type="NCBI Taxonomy" id="34480"/>
    <lineage>
        <taxon>Eukaryota</taxon>
        <taxon>Fungi</taxon>
        <taxon>Fungi incertae sedis</taxon>
        <taxon>Zoopagomycota</taxon>
        <taxon>Entomophthoromycotina</taxon>
        <taxon>Basidiobolomycetes</taxon>
        <taxon>Basidiobolales</taxon>
        <taxon>Basidiobolaceae</taxon>
        <taxon>Basidiobolus</taxon>
    </lineage>
</organism>
<dbReference type="CDD" id="cd00038">
    <property type="entry name" value="CAP_ED"/>
    <property type="match status" value="2"/>
</dbReference>
<evidence type="ECO:0000256" key="2">
    <source>
        <dbReference type="ARBA" id="ARBA00020355"/>
    </source>
</evidence>
<evidence type="ECO:0000256" key="8">
    <source>
        <dbReference type="PIRNR" id="PIRNR000548"/>
    </source>
</evidence>
<dbReference type="InterPro" id="IPR003117">
    <property type="entry name" value="cAMP_dep_PK_reg_su_I/II_a/b"/>
</dbReference>
<evidence type="ECO:0000256" key="9">
    <source>
        <dbReference type="SAM" id="MobiDB-lite"/>
    </source>
</evidence>
<dbReference type="PANTHER" id="PTHR11635">
    <property type="entry name" value="CAMP-DEPENDENT PROTEIN KINASE REGULATORY CHAIN"/>
    <property type="match status" value="1"/>
</dbReference>
<keyword evidence="4 8" id="KW-0116">cAMP-binding</keyword>
<keyword evidence="3" id="KW-0597">Phosphoprotein</keyword>
<dbReference type="PROSITE" id="PS00889">
    <property type="entry name" value="CNMP_BINDING_2"/>
    <property type="match status" value="2"/>
</dbReference>
<protein>
    <recommendedName>
        <fullName evidence="2 8">cAMP-dependent protein kinase regulatory subunit</fullName>
    </recommendedName>
</protein>
<evidence type="ECO:0000256" key="3">
    <source>
        <dbReference type="ARBA" id="ARBA00022553"/>
    </source>
</evidence>
<evidence type="ECO:0000256" key="7">
    <source>
        <dbReference type="ARBA" id="ARBA00023149"/>
    </source>
</evidence>
<dbReference type="PIRSF" id="PIRSF000548">
    <property type="entry name" value="PK_regulatory"/>
    <property type="match status" value="1"/>
</dbReference>
<comment type="similarity">
    <text evidence="1 8">Belongs to the cAMP-dependent kinase regulatory chain family.</text>
</comment>
<accession>A0ABR2WVB1</accession>
<dbReference type="SMART" id="SM00394">
    <property type="entry name" value="RIIa"/>
    <property type="match status" value="1"/>
</dbReference>